<dbReference type="RefSeq" id="WP_252852330.1">
    <property type="nucleotide sequence ID" value="NZ_JAMXLR010000036.1"/>
</dbReference>
<dbReference type="InterPro" id="IPR002156">
    <property type="entry name" value="RNaseH_domain"/>
</dbReference>
<dbReference type="Gene3D" id="3.30.420.10">
    <property type="entry name" value="Ribonuclease H-like superfamily/Ribonuclease H"/>
    <property type="match status" value="1"/>
</dbReference>
<name>A0A9X2FE54_9BACT</name>
<keyword evidence="3" id="KW-1185">Reference proteome</keyword>
<dbReference type="GO" id="GO:0004523">
    <property type="term" value="F:RNA-DNA hybrid ribonuclease activity"/>
    <property type="evidence" value="ECO:0007669"/>
    <property type="project" value="InterPro"/>
</dbReference>
<evidence type="ECO:0000259" key="1">
    <source>
        <dbReference type="PROSITE" id="PS50879"/>
    </source>
</evidence>
<dbReference type="Pfam" id="PF00075">
    <property type="entry name" value="RNase_H"/>
    <property type="match status" value="1"/>
</dbReference>
<feature type="domain" description="RNase H type-1" evidence="1">
    <location>
        <begin position="3"/>
        <end position="148"/>
    </location>
</feature>
<dbReference type="InterPro" id="IPR012337">
    <property type="entry name" value="RNaseH-like_sf"/>
</dbReference>
<organism evidence="2 3">
    <name type="scientific">Aeoliella straminimaris</name>
    <dbReference type="NCBI Taxonomy" id="2954799"/>
    <lineage>
        <taxon>Bacteria</taxon>
        <taxon>Pseudomonadati</taxon>
        <taxon>Planctomycetota</taxon>
        <taxon>Planctomycetia</taxon>
        <taxon>Pirellulales</taxon>
        <taxon>Lacipirellulaceae</taxon>
        <taxon>Aeoliella</taxon>
    </lineage>
</organism>
<dbReference type="InterPro" id="IPR036397">
    <property type="entry name" value="RNaseH_sf"/>
</dbReference>
<dbReference type="AlphaFoldDB" id="A0A9X2FE54"/>
<evidence type="ECO:0000313" key="3">
    <source>
        <dbReference type="Proteomes" id="UP001155241"/>
    </source>
</evidence>
<dbReference type="SUPFAM" id="SSF53098">
    <property type="entry name" value="Ribonuclease H-like"/>
    <property type="match status" value="1"/>
</dbReference>
<evidence type="ECO:0000313" key="2">
    <source>
        <dbReference type="EMBL" id="MCO6044226.1"/>
    </source>
</evidence>
<dbReference type="GO" id="GO:0003676">
    <property type="term" value="F:nucleic acid binding"/>
    <property type="evidence" value="ECO:0007669"/>
    <property type="project" value="InterPro"/>
</dbReference>
<comment type="caution">
    <text evidence="2">The sequence shown here is derived from an EMBL/GenBank/DDBJ whole genome shotgun (WGS) entry which is preliminary data.</text>
</comment>
<dbReference type="Proteomes" id="UP001155241">
    <property type="component" value="Unassembled WGS sequence"/>
</dbReference>
<dbReference type="PROSITE" id="PS50879">
    <property type="entry name" value="RNASE_H_1"/>
    <property type="match status" value="1"/>
</dbReference>
<protein>
    <recommendedName>
        <fullName evidence="1">RNase H type-1 domain-containing protein</fullName>
    </recommendedName>
</protein>
<sequence length="211" mass="23739">MPAPHEYLLFTEALSHASGQTMWRFLLLRAGSDETTSASDLVEESSAARTELLAVVRGLEAIDGPANVRLFTSSDYIQRGFSRGLAQWRNQRWHWERFGRRVPIRDCDLWQRIDHALAFHSVESQLWGEAAHISQQLARDETENSIIEARDSLQVTPAPAASIVDESAVLVIPKRRQSQRRNRVAAATRNTLGELRRGVESLFEPTLLPAG</sequence>
<gene>
    <name evidence="2" type="ORF">NG895_09940</name>
</gene>
<accession>A0A9X2FE54</accession>
<reference evidence="2" key="1">
    <citation type="submission" date="2022-06" db="EMBL/GenBank/DDBJ databases">
        <title>Aeoliella straminimaris, a novel planctomycete from sediments.</title>
        <authorList>
            <person name="Vitorino I.R."/>
            <person name="Lage O.M."/>
        </authorList>
    </citation>
    <scope>NUCLEOTIDE SEQUENCE</scope>
    <source>
        <strain evidence="2">ICT_H6.2</strain>
    </source>
</reference>
<proteinExistence type="predicted"/>
<dbReference type="EMBL" id="JAMXLR010000036">
    <property type="protein sequence ID" value="MCO6044226.1"/>
    <property type="molecule type" value="Genomic_DNA"/>
</dbReference>